<dbReference type="InterPro" id="IPR041698">
    <property type="entry name" value="Methyltransf_25"/>
</dbReference>
<reference evidence="2" key="1">
    <citation type="journal article" date="2021" name="PeerJ">
        <title>Extensive microbial diversity within the chicken gut microbiome revealed by metagenomics and culture.</title>
        <authorList>
            <person name="Gilroy R."/>
            <person name="Ravi A."/>
            <person name="Getino M."/>
            <person name="Pursley I."/>
            <person name="Horton D.L."/>
            <person name="Alikhan N.F."/>
            <person name="Baker D."/>
            <person name="Gharbi K."/>
            <person name="Hall N."/>
            <person name="Watson M."/>
            <person name="Adriaenssens E.M."/>
            <person name="Foster-Nyarko E."/>
            <person name="Jarju S."/>
            <person name="Secka A."/>
            <person name="Antonio M."/>
            <person name="Oren A."/>
            <person name="Chaudhuri R.R."/>
            <person name="La Ragione R."/>
            <person name="Hildebrand F."/>
            <person name="Pallen M.J."/>
        </authorList>
    </citation>
    <scope>NUCLEOTIDE SEQUENCE</scope>
    <source>
        <strain evidence="2">ChiBcec16-3735</strain>
    </source>
</reference>
<evidence type="ECO:0000313" key="3">
    <source>
        <dbReference type="Proteomes" id="UP000824065"/>
    </source>
</evidence>
<dbReference type="Gene3D" id="3.40.50.150">
    <property type="entry name" value="Vaccinia Virus protein VP39"/>
    <property type="match status" value="1"/>
</dbReference>
<sequence>MAYNEFAYFYDSFNGDADYDALYRHIQAELDAHGIRDGILADLGCGTGELTLMLAQAGYDMIAIDQSEEMLCVVRDKADQLELTGRLLLLEQDLCSLDLYGTVRGAVSTFDTFNHLPQLDAAIANAGFFMEKGGVLLFDMNTPYKHREVLGNNTFTFADGQAGCVWSNRLEEDGRRVRITLEIQDGETGEAFREEFCEYTYELAEIRAALERHGFTLESVCDGETFGPLAADSERYFFCAVKNYTQLEGEDHG</sequence>
<dbReference type="Proteomes" id="UP000824065">
    <property type="component" value="Unassembled WGS sequence"/>
</dbReference>
<protein>
    <submittedName>
        <fullName evidence="2">Class I SAM-dependent methyltransferase</fullName>
    </submittedName>
</protein>
<dbReference type="EMBL" id="DXBJ01000024">
    <property type="protein sequence ID" value="HIZ57665.1"/>
    <property type="molecule type" value="Genomic_DNA"/>
</dbReference>
<dbReference type="GO" id="GO:0032259">
    <property type="term" value="P:methylation"/>
    <property type="evidence" value="ECO:0007669"/>
    <property type="project" value="UniProtKB-KW"/>
</dbReference>
<dbReference type="SUPFAM" id="SSF53335">
    <property type="entry name" value="S-adenosyl-L-methionine-dependent methyltransferases"/>
    <property type="match status" value="1"/>
</dbReference>
<dbReference type="AlphaFoldDB" id="A0A9D2FER5"/>
<gene>
    <name evidence="2" type="ORF">H9725_03650</name>
</gene>
<reference evidence="2" key="2">
    <citation type="submission" date="2021-04" db="EMBL/GenBank/DDBJ databases">
        <authorList>
            <person name="Gilroy R."/>
        </authorList>
    </citation>
    <scope>NUCLEOTIDE SEQUENCE</scope>
    <source>
        <strain evidence="2">ChiBcec16-3735</strain>
    </source>
</reference>
<dbReference type="GO" id="GO:0008168">
    <property type="term" value="F:methyltransferase activity"/>
    <property type="evidence" value="ECO:0007669"/>
    <property type="project" value="UniProtKB-KW"/>
</dbReference>
<keyword evidence="2" id="KW-0489">Methyltransferase</keyword>
<feature type="domain" description="Methyltransferase" evidence="1">
    <location>
        <begin position="42"/>
        <end position="134"/>
    </location>
</feature>
<dbReference type="CDD" id="cd02440">
    <property type="entry name" value="AdoMet_MTases"/>
    <property type="match status" value="1"/>
</dbReference>
<name>A0A9D2FER5_9FIRM</name>
<accession>A0A9D2FER5</accession>
<evidence type="ECO:0000259" key="1">
    <source>
        <dbReference type="Pfam" id="PF13649"/>
    </source>
</evidence>
<dbReference type="InterPro" id="IPR029063">
    <property type="entry name" value="SAM-dependent_MTases_sf"/>
</dbReference>
<proteinExistence type="predicted"/>
<organism evidence="2 3">
    <name type="scientific">Candidatus Faecalibacterium gallistercoris</name>
    <dbReference type="NCBI Taxonomy" id="2838579"/>
    <lineage>
        <taxon>Bacteria</taxon>
        <taxon>Bacillati</taxon>
        <taxon>Bacillota</taxon>
        <taxon>Clostridia</taxon>
        <taxon>Eubacteriales</taxon>
        <taxon>Oscillospiraceae</taxon>
        <taxon>Faecalibacterium</taxon>
    </lineage>
</organism>
<dbReference type="Pfam" id="PF13649">
    <property type="entry name" value="Methyltransf_25"/>
    <property type="match status" value="1"/>
</dbReference>
<keyword evidence="2" id="KW-0808">Transferase</keyword>
<dbReference type="Gene3D" id="2.20.25.110">
    <property type="entry name" value="S-adenosyl-L-methionine-dependent methyltransferases"/>
    <property type="match status" value="1"/>
</dbReference>
<evidence type="ECO:0000313" key="2">
    <source>
        <dbReference type="EMBL" id="HIZ57665.1"/>
    </source>
</evidence>
<comment type="caution">
    <text evidence="2">The sequence shown here is derived from an EMBL/GenBank/DDBJ whole genome shotgun (WGS) entry which is preliminary data.</text>
</comment>